<dbReference type="NCBIfam" id="TIGR03007">
    <property type="entry name" value="pepcterm_ChnLen"/>
    <property type="match status" value="1"/>
</dbReference>
<reference evidence="9 10" key="1">
    <citation type="submission" date="2023-06" db="EMBL/GenBank/DDBJ databases">
        <title>Alteromonas sp. ASW11-36 isolated from intertidal sand.</title>
        <authorList>
            <person name="Li Y."/>
        </authorList>
    </citation>
    <scope>NUCLEOTIDE SEQUENCE [LARGE SCALE GENOMIC DNA]</scope>
    <source>
        <strain evidence="9 10">ASW11-36</strain>
    </source>
</reference>
<keyword evidence="4 7" id="KW-1133">Transmembrane helix</keyword>
<dbReference type="EMBL" id="JAUCBP010000002">
    <property type="protein sequence ID" value="MDM7859620.1"/>
    <property type="molecule type" value="Genomic_DNA"/>
</dbReference>
<organism evidence="9 10">
    <name type="scientific">Alteromonas arenosi</name>
    <dbReference type="NCBI Taxonomy" id="3055817"/>
    <lineage>
        <taxon>Bacteria</taxon>
        <taxon>Pseudomonadati</taxon>
        <taxon>Pseudomonadota</taxon>
        <taxon>Gammaproteobacteria</taxon>
        <taxon>Alteromonadales</taxon>
        <taxon>Alteromonadaceae</taxon>
        <taxon>Alteromonas/Salinimonas group</taxon>
        <taxon>Alteromonas</taxon>
    </lineage>
</organism>
<evidence type="ECO:0000256" key="6">
    <source>
        <dbReference type="SAM" id="Coils"/>
    </source>
</evidence>
<evidence type="ECO:0000256" key="4">
    <source>
        <dbReference type="ARBA" id="ARBA00022989"/>
    </source>
</evidence>
<dbReference type="InterPro" id="IPR050445">
    <property type="entry name" value="Bact_polysacc_biosynth/exp"/>
</dbReference>
<dbReference type="PANTHER" id="PTHR32309">
    <property type="entry name" value="TYROSINE-PROTEIN KINASE"/>
    <property type="match status" value="1"/>
</dbReference>
<feature type="transmembrane region" description="Helical" evidence="7">
    <location>
        <begin position="24"/>
        <end position="42"/>
    </location>
</feature>
<proteinExistence type="predicted"/>
<keyword evidence="10" id="KW-1185">Reference proteome</keyword>
<comment type="caution">
    <text evidence="9">The sequence shown here is derived from an EMBL/GenBank/DDBJ whole genome shotgun (WGS) entry which is preliminary data.</text>
</comment>
<sequence length="525" mass="59333">MQDLKGTFDELFDYVRGIWIKKRYVMITSWLIIPIGLLYVAAMPDVYQSQARVFVDTRSLLQPVLRGLAFETNPQQEIAMMVQTLLSRDNVEKIARGADLDITATTDAEYSALIDRLTNNIKLISTGRENLYTISYTHENAVVARTVVQETLDLFVEGALGESRADSNTATRFLDEQIVDYENRLTQAEQQLADFQRKYAELLPVAGSFYQNLQGLRNQKDQTQLQIRELEQQRATFLEQLEARQAAAQNGDVQSGSDLAITTRYDDRIRALESKLDDLRLRFTDQHPDVIETTKILDNLLQVREEEIQQYLASQQTSGSGTGELSQLGMTIRSEISRIEGEIASLRVREQDFDDKIEELRAKIDLVPQIEAEQTALNRDYGILKQKYLELLSRKEAAELSQRADVSSEDFQFRIIEPPMAPNKPAGPNRLIFYTLVVLVGFLAGAGIAFFISQLTPLLIRGTQLANETGYPVLGAVSHIDVRSLKRTARVRLLVFLCSSGVLLCFYGVLMAAEIMDIDLLGRFI</sequence>
<keyword evidence="3 7" id="KW-0812">Transmembrane</keyword>
<name>A0ABT7STW8_9ALTE</name>
<feature type="transmembrane region" description="Helical" evidence="7">
    <location>
        <begin position="493"/>
        <end position="513"/>
    </location>
</feature>
<dbReference type="InterPro" id="IPR014345">
    <property type="entry name" value="XrtA_polysacc_chain"/>
</dbReference>
<evidence type="ECO:0000259" key="8">
    <source>
        <dbReference type="Pfam" id="PF02706"/>
    </source>
</evidence>
<gene>
    <name evidence="9" type="ORF">QTP81_03235</name>
</gene>
<evidence type="ECO:0000256" key="1">
    <source>
        <dbReference type="ARBA" id="ARBA00004651"/>
    </source>
</evidence>
<keyword evidence="5 7" id="KW-0472">Membrane</keyword>
<dbReference type="Proteomes" id="UP001234343">
    <property type="component" value="Unassembled WGS sequence"/>
</dbReference>
<evidence type="ECO:0000256" key="7">
    <source>
        <dbReference type="SAM" id="Phobius"/>
    </source>
</evidence>
<feature type="domain" description="Polysaccharide chain length determinant N-terminal" evidence="8">
    <location>
        <begin position="11"/>
        <end position="95"/>
    </location>
</feature>
<accession>A0ABT7STW8</accession>
<dbReference type="InterPro" id="IPR003856">
    <property type="entry name" value="LPS_length_determ_N"/>
</dbReference>
<dbReference type="RefSeq" id="WP_289363690.1">
    <property type="nucleotide sequence ID" value="NZ_JAUCBP010000002.1"/>
</dbReference>
<protein>
    <submittedName>
        <fullName evidence="9">Wzz/FepE/Etk N-terminal domain-containing protein</fullName>
    </submittedName>
</protein>
<dbReference type="SUPFAM" id="SSF57997">
    <property type="entry name" value="Tropomyosin"/>
    <property type="match status" value="1"/>
</dbReference>
<dbReference type="PANTHER" id="PTHR32309:SF13">
    <property type="entry name" value="FERRIC ENTEROBACTIN TRANSPORT PROTEIN FEPE"/>
    <property type="match status" value="1"/>
</dbReference>
<feature type="transmembrane region" description="Helical" evidence="7">
    <location>
        <begin position="431"/>
        <end position="452"/>
    </location>
</feature>
<comment type="subcellular location">
    <subcellularLocation>
        <location evidence="1">Cell membrane</location>
        <topology evidence="1">Multi-pass membrane protein</topology>
    </subcellularLocation>
</comment>
<keyword evidence="6" id="KW-0175">Coiled coil</keyword>
<evidence type="ECO:0000256" key="2">
    <source>
        <dbReference type="ARBA" id="ARBA00022475"/>
    </source>
</evidence>
<evidence type="ECO:0000256" key="3">
    <source>
        <dbReference type="ARBA" id="ARBA00022692"/>
    </source>
</evidence>
<keyword evidence="2" id="KW-1003">Cell membrane</keyword>
<feature type="coiled-coil region" evidence="6">
    <location>
        <begin position="171"/>
        <end position="282"/>
    </location>
</feature>
<dbReference type="Pfam" id="PF02706">
    <property type="entry name" value="Wzz"/>
    <property type="match status" value="1"/>
</dbReference>
<evidence type="ECO:0000313" key="10">
    <source>
        <dbReference type="Proteomes" id="UP001234343"/>
    </source>
</evidence>
<evidence type="ECO:0000313" key="9">
    <source>
        <dbReference type="EMBL" id="MDM7859620.1"/>
    </source>
</evidence>
<evidence type="ECO:0000256" key="5">
    <source>
        <dbReference type="ARBA" id="ARBA00023136"/>
    </source>
</evidence>